<gene>
    <name evidence="3" type="ORF">GCM10023318_22440</name>
</gene>
<evidence type="ECO:0000256" key="2">
    <source>
        <dbReference type="SAM" id="Phobius"/>
    </source>
</evidence>
<keyword evidence="4" id="KW-1185">Reference proteome</keyword>
<keyword evidence="2" id="KW-1133">Transmembrane helix</keyword>
<keyword evidence="2" id="KW-0472">Membrane</keyword>
<dbReference type="Proteomes" id="UP001500603">
    <property type="component" value="Unassembled WGS sequence"/>
</dbReference>
<evidence type="ECO:0000313" key="4">
    <source>
        <dbReference type="Proteomes" id="UP001500603"/>
    </source>
</evidence>
<sequence>MTVRTDNVDVLADHSILLAIPAFFPAVLLAGVVLFIALRDRRQGDEDDDEDTGDTAPKPDNDASASDSDKDD</sequence>
<name>A0ABP9K4S0_9NOCA</name>
<dbReference type="EMBL" id="BAABJM010000002">
    <property type="protein sequence ID" value="GAA5051261.1"/>
    <property type="molecule type" value="Genomic_DNA"/>
</dbReference>
<reference evidence="4" key="1">
    <citation type="journal article" date="2019" name="Int. J. Syst. Evol. Microbiol.">
        <title>The Global Catalogue of Microorganisms (GCM) 10K type strain sequencing project: providing services to taxonomists for standard genome sequencing and annotation.</title>
        <authorList>
            <consortium name="The Broad Institute Genomics Platform"/>
            <consortium name="The Broad Institute Genome Sequencing Center for Infectious Disease"/>
            <person name="Wu L."/>
            <person name="Ma J."/>
        </authorList>
    </citation>
    <scope>NUCLEOTIDE SEQUENCE [LARGE SCALE GENOMIC DNA]</scope>
    <source>
        <strain evidence="4">JCM 18298</strain>
    </source>
</reference>
<accession>A0ABP9K4S0</accession>
<feature type="transmembrane region" description="Helical" evidence="2">
    <location>
        <begin position="16"/>
        <end position="38"/>
    </location>
</feature>
<protein>
    <submittedName>
        <fullName evidence="3">Uncharacterized protein</fullName>
    </submittedName>
</protein>
<organism evidence="3 4">
    <name type="scientific">Nocardia callitridis</name>
    <dbReference type="NCBI Taxonomy" id="648753"/>
    <lineage>
        <taxon>Bacteria</taxon>
        <taxon>Bacillati</taxon>
        <taxon>Actinomycetota</taxon>
        <taxon>Actinomycetes</taxon>
        <taxon>Mycobacteriales</taxon>
        <taxon>Nocardiaceae</taxon>
        <taxon>Nocardia</taxon>
    </lineage>
</organism>
<evidence type="ECO:0000313" key="3">
    <source>
        <dbReference type="EMBL" id="GAA5051261.1"/>
    </source>
</evidence>
<evidence type="ECO:0000256" key="1">
    <source>
        <dbReference type="SAM" id="MobiDB-lite"/>
    </source>
</evidence>
<proteinExistence type="predicted"/>
<dbReference type="RefSeq" id="WP_345495192.1">
    <property type="nucleotide sequence ID" value="NZ_BAABJM010000002.1"/>
</dbReference>
<feature type="compositionally biased region" description="Low complexity" evidence="1">
    <location>
        <begin position="54"/>
        <end position="66"/>
    </location>
</feature>
<feature type="region of interest" description="Disordered" evidence="1">
    <location>
        <begin position="42"/>
        <end position="72"/>
    </location>
</feature>
<keyword evidence="2" id="KW-0812">Transmembrane</keyword>
<comment type="caution">
    <text evidence="3">The sequence shown here is derived from an EMBL/GenBank/DDBJ whole genome shotgun (WGS) entry which is preliminary data.</text>
</comment>